<feature type="non-terminal residue" evidence="2">
    <location>
        <position position="1"/>
    </location>
</feature>
<feature type="compositionally biased region" description="Low complexity" evidence="1">
    <location>
        <begin position="8"/>
        <end position="22"/>
    </location>
</feature>
<dbReference type="EMBL" id="CADCUJ010000104">
    <property type="protein sequence ID" value="CAA9363762.1"/>
    <property type="molecule type" value="Genomic_DNA"/>
</dbReference>
<reference evidence="2" key="1">
    <citation type="submission" date="2020-02" db="EMBL/GenBank/DDBJ databases">
        <authorList>
            <person name="Meier V. D."/>
        </authorList>
    </citation>
    <scope>NUCLEOTIDE SEQUENCE</scope>
    <source>
        <strain evidence="2">AVDCRST_MAG72</strain>
    </source>
</reference>
<organism evidence="2">
    <name type="scientific">uncultured Nocardioidaceae bacterium</name>
    <dbReference type="NCBI Taxonomy" id="253824"/>
    <lineage>
        <taxon>Bacteria</taxon>
        <taxon>Bacillati</taxon>
        <taxon>Actinomycetota</taxon>
        <taxon>Actinomycetes</taxon>
        <taxon>Propionibacteriales</taxon>
        <taxon>Nocardioidaceae</taxon>
        <taxon>environmental samples</taxon>
    </lineage>
</organism>
<feature type="region of interest" description="Disordered" evidence="1">
    <location>
        <begin position="1"/>
        <end position="48"/>
    </location>
</feature>
<dbReference type="AlphaFoldDB" id="A0A6J4MMM7"/>
<proteinExistence type="predicted"/>
<protein>
    <submittedName>
        <fullName evidence="2">Uncharacterized protein</fullName>
    </submittedName>
</protein>
<feature type="non-terminal residue" evidence="2">
    <location>
        <position position="48"/>
    </location>
</feature>
<sequence length="48" mass="5282">CRSRTADRPATAADPPCTRRPAAPSPTTSRRPWLRATPTPHSYHRLSG</sequence>
<evidence type="ECO:0000313" key="2">
    <source>
        <dbReference type="EMBL" id="CAA9363762.1"/>
    </source>
</evidence>
<accession>A0A6J4MMM7</accession>
<gene>
    <name evidence="2" type="ORF">AVDCRST_MAG72-2515</name>
</gene>
<name>A0A6J4MMM7_9ACTN</name>
<evidence type="ECO:0000256" key="1">
    <source>
        <dbReference type="SAM" id="MobiDB-lite"/>
    </source>
</evidence>